<accession>A0AAP0KDS7</accession>
<feature type="compositionally biased region" description="Basic residues" evidence="1">
    <location>
        <begin position="135"/>
        <end position="146"/>
    </location>
</feature>
<protein>
    <submittedName>
        <fullName evidence="3">Uncharacterized protein</fullName>
    </submittedName>
</protein>
<evidence type="ECO:0000313" key="3">
    <source>
        <dbReference type="EMBL" id="KAK9150801.1"/>
    </source>
</evidence>
<dbReference type="GO" id="GO:0042138">
    <property type="term" value="P:meiotic DNA double-strand break formation"/>
    <property type="evidence" value="ECO:0007669"/>
    <property type="project" value="InterPro"/>
</dbReference>
<proteinExistence type="predicted"/>
<keyword evidence="2" id="KW-0732">Signal</keyword>
<dbReference type="InterPro" id="IPR034566">
    <property type="entry name" value="MTOPVIB_plant"/>
</dbReference>
<reference evidence="3 4" key="1">
    <citation type="submission" date="2024-01" db="EMBL/GenBank/DDBJ databases">
        <title>Genome assemblies of Stephania.</title>
        <authorList>
            <person name="Yang L."/>
        </authorList>
    </citation>
    <scope>NUCLEOTIDE SEQUENCE [LARGE SCALE GENOMIC DNA]</scope>
    <source>
        <strain evidence="3">YNDBR</strain>
        <tissue evidence="3">Leaf</tissue>
    </source>
</reference>
<gene>
    <name evidence="3" type="ORF">Syun_009110</name>
</gene>
<dbReference type="PANTHER" id="PTHR36722">
    <property type="entry name" value="TYPE 2 DNA TOPOISOMERASE 6 SUBUNIT B-LIKE"/>
    <property type="match status" value="1"/>
</dbReference>
<keyword evidence="4" id="KW-1185">Reference proteome</keyword>
<dbReference type="GO" id="GO:0030674">
    <property type="term" value="F:protein-macromolecule adaptor activity"/>
    <property type="evidence" value="ECO:0007669"/>
    <property type="project" value="TreeGrafter"/>
</dbReference>
<dbReference type="EMBL" id="JBBNAF010000004">
    <property type="protein sequence ID" value="KAK9150801.1"/>
    <property type="molecule type" value="Genomic_DNA"/>
</dbReference>
<dbReference type="PANTHER" id="PTHR36722:SF1">
    <property type="entry name" value="TYPE 2 DNA TOPOISOMERASE 6 SUBUNIT B-LIKE"/>
    <property type="match status" value="1"/>
</dbReference>
<comment type="caution">
    <text evidence="3">The sequence shown here is derived from an EMBL/GenBank/DDBJ whole genome shotgun (WGS) entry which is preliminary data.</text>
</comment>
<evidence type="ECO:0000256" key="2">
    <source>
        <dbReference type="SAM" id="SignalP"/>
    </source>
</evidence>
<dbReference type="GO" id="GO:0000793">
    <property type="term" value="C:condensed chromosome"/>
    <property type="evidence" value="ECO:0007669"/>
    <property type="project" value="TreeGrafter"/>
</dbReference>
<organism evidence="3 4">
    <name type="scientific">Stephania yunnanensis</name>
    <dbReference type="NCBI Taxonomy" id="152371"/>
    <lineage>
        <taxon>Eukaryota</taxon>
        <taxon>Viridiplantae</taxon>
        <taxon>Streptophyta</taxon>
        <taxon>Embryophyta</taxon>
        <taxon>Tracheophyta</taxon>
        <taxon>Spermatophyta</taxon>
        <taxon>Magnoliopsida</taxon>
        <taxon>Ranunculales</taxon>
        <taxon>Menispermaceae</taxon>
        <taxon>Menispermoideae</taxon>
        <taxon>Cissampelideae</taxon>
        <taxon>Stephania</taxon>
    </lineage>
</organism>
<name>A0AAP0KDS7_9MAGN</name>
<dbReference type="GO" id="GO:0007131">
    <property type="term" value="P:reciprocal meiotic recombination"/>
    <property type="evidence" value="ECO:0007669"/>
    <property type="project" value="TreeGrafter"/>
</dbReference>
<dbReference type="AlphaFoldDB" id="A0AAP0KDS7"/>
<evidence type="ECO:0000313" key="4">
    <source>
        <dbReference type="Proteomes" id="UP001420932"/>
    </source>
</evidence>
<feature type="region of interest" description="Disordered" evidence="1">
    <location>
        <begin position="130"/>
        <end position="150"/>
    </location>
</feature>
<sequence length="262" mass="28671">MSFSQLSFSLVALWSLSLSLSLLTASNRLSALSPVSGHRSLLSPVTAISSVISAHRSLLSLSHRSLLSARSVLTAPLTALYSSRTFSLSLSPLSLTEISIPNPKSLASLRLQLRRGRRLCRRRLPEIGASEALSRRRPTPPPGRRRTSQDGVITVLTTGLSDEEIYQYCLNLKEHVTSRRSTSLPSRSKHGQKFSGTEITFSLTSIDWKSFGLNAKSSAIDEDSDAVLEWENWPPLVHISHCKAAPDLIYGCVPPLLLSILS</sequence>
<dbReference type="Proteomes" id="UP001420932">
    <property type="component" value="Unassembled WGS sequence"/>
</dbReference>
<evidence type="ECO:0000256" key="1">
    <source>
        <dbReference type="SAM" id="MobiDB-lite"/>
    </source>
</evidence>
<feature type="signal peptide" evidence="2">
    <location>
        <begin position="1"/>
        <end position="21"/>
    </location>
</feature>
<feature type="chain" id="PRO_5042927549" evidence="2">
    <location>
        <begin position="22"/>
        <end position="262"/>
    </location>
</feature>